<keyword evidence="3" id="KW-1003">Cell membrane</keyword>
<feature type="transmembrane region" description="Helical" evidence="7">
    <location>
        <begin position="12"/>
        <end position="33"/>
    </location>
</feature>
<feature type="transmembrane region" description="Helical" evidence="7">
    <location>
        <begin position="98"/>
        <end position="120"/>
    </location>
</feature>
<reference evidence="9 10" key="1">
    <citation type="submission" date="2019-11" db="EMBL/GenBank/DDBJ databases">
        <title>Draft genome sequences of five Paenibacillus species of dairy origin.</title>
        <authorList>
            <person name="Olajide A.M."/>
            <person name="Chen S."/>
            <person name="Lapointe G."/>
        </authorList>
    </citation>
    <scope>NUCLEOTIDE SEQUENCE [LARGE SCALE GENOMIC DNA]</scope>
    <source>
        <strain evidence="9 10">12CR55</strain>
    </source>
</reference>
<keyword evidence="6 7" id="KW-0472">Membrane</keyword>
<evidence type="ECO:0000256" key="1">
    <source>
        <dbReference type="ARBA" id="ARBA00004651"/>
    </source>
</evidence>
<dbReference type="PANTHER" id="PTHR43266">
    <property type="entry name" value="MACROLIDE-EFFLUX PROTEIN"/>
    <property type="match status" value="1"/>
</dbReference>
<evidence type="ECO:0000313" key="9">
    <source>
        <dbReference type="EMBL" id="MUG46290.1"/>
    </source>
</evidence>
<dbReference type="RefSeq" id="WP_155611679.1">
    <property type="nucleotide sequence ID" value="NZ_WNZW01000005.1"/>
</dbReference>
<dbReference type="EMBL" id="WNZW01000005">
    <property type="protein sequence ID" value="MUG46290.1"/>
    <property type="molecule type" value="Genomic_DNA"/>
</dbReference>
<feature type="transmembrane region" description="Helical" evidence="7">
    <location>
        <begin position="352"/>
        <end position="374"/>
    </location>
</feature>
<evidence type="ECO:0000259" key="8">
    <source>
        <dbReference type="PROSITE" id="PS50850"/>
    </source>
</evidence>
<keyword evidence="4 7" id="KW-0812">Transmembrane</keyword>
<evidence type="ECO:0000256" key="4">
    <source>
        <dbReference type="ARBA" id="ARBA00022692"/>
    </source>
</evidence>
<dbReference type="SUPFAM" id="SSF103473">
    <property type="entry name" value="MFS general substrate transporter"/>
    <property type="match status" value="1"/>
</dbReference>
<feature type="transmembrane region" description="Helical" evidence="7">
    <location>
        <begin position="141"/>
        <end position="160"/>
    </location>
</feature>
<keyword evidence="2" id="KW-0813">Transport</keyword>
<dbReference type="PROSITE" id="PS50850">
    <property type="entry name" value="MFS"/>
    <property type="match status" value="1"/>
</dbReference>
<dbReference type="Proteomes" id="UP000447876">
    <property type="component" value="Unassembled WGS sequence"/>
</dbReference>
<gene>
    <name evidence="9" type="ORF">GNP95_14955</name>
</gene>
<dbReference type="InterPro" id="IPR036259">
    <property type="entry name" value="MFS_trans_sf"/>
</dbReference>
<evidence type="ECO:0000256" key="6">
    <source>
        <dbReference type="ARBA" id="ARBA00023136"/>
    </source>
</evidence>
<sequence>MRDTRNIAIFSLSRLITELGTSIFRFALSLYILDLTGSASMFALVLSFTYIPGIFVNIFAGVFVDRSNKKRIMVTTDFLSGTSILLLMLLFQFYHDSILLFIVYAMIMSTLQAFFTLTINSSVPNIVAPERVATVNSSNQSIGALISILGPVLGAVAYSKFGLEKIFLIEGVAFILSGFLNMALKFSSRKEHMGEIKPYVESLKEVYQYIRQRAAIKYLLSIFVVVNFVIAPAVSLILPFIVYQALDMTPQQLSFIEAALAVGVIIGAIIVSVPKINRFITNKIFILIQLQGFVIAMWMFPKWPIFDMSAKITLMAGYMIVLALTGALNTMGNIPMLSYVQIYIPERIRASILGVVNTVTTIAVPVGMWVYGAALEGMDWSYIAVISGAGLFVVGFIAYRNRELREFFTQDAEPEPVRAVEVHEA</sequence>
<dbReference type="Pfam" id="PF07690">
    <property type="entry name" value="MFS_1"/>
    <property type="match status" value="1"/>
</dbReference>
<accession>A0A7X3CPR4</accession>
<keyword evidence="5 7" id="KW-1133">Transmembrane helix</keyword>
<feature type="transmembrane region" description="Helical" evidence="7">
    <location>
        <begin position="380"/>
        <end position="399"/>
    </location>
</feature>
<feature type="transmembrane region" description="Helical" evidence="7">
    <location>
        <begin position="72"/>
        <end position="92"/>
    </location>
</feature>
<dbReference type="GO" id="GO:0005886">
    <property type="term" value="C:plasma membrane"/>
    <property type="evidence" value="ECO:0007669"/>
    <property type="project" value="UniProtKB-SubCell"/>
</dbReference>
<feature type="domain" description="Major facilitator superfamily (MFS) profile" evidence="8">
    <location>
        <begin position="6"/>
        <end position="402"/>
    </location>
</feature>
<evidence type="ECO:0000256" key="5">
    <source>
        <dbReference type="ARBA" id="ARBA00022989"/>
    </source>
</evidence>
<dbReference type="InterPro" id="IPR020846">
    <property type="entry name" value="MFS_dom"/>
</dbReference>
<evidence type="ECO:0000313" key="10">
    <source>
        <dbReference type="Proteomes" id="UP000447876"/>
    </source>
</evidence>
<dbReference type="CDD" id="cd06173">
    <property type="entry name" value="MFS_MefA_like"/>
    <property type="match status" value="1"/>
</dbReference>
<dbReference type="OrthoDB" id="9775268at2"/>
<dbReference type="AlphaFoldDB" id="A0A7X3CPR4"/>
<dbReference type="GO" id="GO:0022857">
    <property type="term" value="F:transmembrane transporter activity"/>
    <property type="evidence" value="ECO:0007669"/>
    <property type="project" value="InterPro"/>
</dbReference>
<dbReference type="InterPro" id="IPR011701">
    <property type="entry name" value="MFS"/>
</dbReference>
<feature type="transmembrane region" description="Helical" evidence="7">
    <location>
        <begin position="166"/>
        <end position="184"/>
    </location>
</feature>
<feature type="transmembrane region" description="Helical" evidence="7">
    <location>
        <begin position="312"/>
        <end position="331"/>
    </location>
</feature>
<feature type="transmembrane region" description="Helical" evidence="7">
    <location>
        <begin position="253"/>
        <end position="272"/>
    </location>
</feature>
<evidence type="ECO:0000256" key="3">
    <source>
        <dbReference type="ARBA" id="ARBA00022475"/>
    </source>
</evidence>
<proteinExistence type="predicted"/>
<comment type="subcellular location">
    <subcellularLocation>
        <location evidence="1">Cell membrane</location>
        <topology evidence="1">Multi-pass membrane protein</topology>
    </subcellularLocation>
</comment>
<protein>
    <submittedName>
        <fullName evidence="9">MFS transporter</fullName>
    </submittedName>
</protein>
<feature type="transmembrane region" description="Helical" evidence="7">
    <location>
        <begin position="39"/>
        <end position="60"/>
    </location>
</feature>
<feature type="transmembrane region" description="Helical" evidence="7">
    <location>
        <begin position="284"/>
        <end position="300"/>
    </location>
</feature>
<name>A0A7X3CPR4_9BACL</name>
<dbReference type="PANTHER" id="PTHR43266:SF9">
    <property type="entry name" value="PERMEASE, MAJOR FACILITATOR SUPERFAMILY-RELATED"/>
    <property type="match status" value="1"/>
</dbReference>
<evidence type="ECO:0000256" key="7">
    <source>
        <dbReference type="SAM" id="Phobius"/>
    </source>
</evidence>
<dbReference type="Gene3D" id="1.20.1250.20">
    <property type="entry name" value="MFS general substrate transporter like domains"/>
    <property type="match status" value="2"/>
</dbReference>
<evidence type="ECO:0000256" key="2">
    <source>
        <dbReference type="ARBA" id="ARBA00022448"/>
    </source>
</evidence>
<organism evidence="9 10">
    <name type="scientific">Paenibacillus woosongensis</name>
    <dbReference type="NCBI Taxonomy" id="307580"/>
    <lineage>
        <taxon>Bacteria</taxon>
        <taxon>Bacillati</taxon>
        <taxon>Bacillota</taxon>
        <taxon>Bacilli</taxon>
        <taxon>Bacillales</taxon>
        <taxon>Paenibacillaceae</taxon>
        <taxon>Paenibacillus</taxon>
    </lineage>
</organism>
<comment type="caution">
    <text evidence="9">The sequence shown here is derived from an EMBL/GenBank/DDBJ whole genome shotgun (WGS) entry which is preliminary data.</text>
</comment>
<feature type="transmembrane region" description="Helical" evidence="7">
    <location>
        <begin position="218"/>
        <end position="241"/>
    </location>
</feature>